<proteinExistence type="predicted"/>
<accession>A0A1W2B991</accession>
<reference evidence="1 2" key="1">
    <citation type="submission" date="2017-04" db="EMBL/GenBank/DDBJ databases">
        <authorList>
            <person name="Afonso C.L."/>
            <person name="Miller P.J."/>
            <person name="Scott M.A."/>
            <person name="Spackman E."/>
            <person name="Goraichik I."/>
            <person name="Dimitrov K.M."/>
            <person name="Suarez D.L."/>
            <person name="Swayne D.E."/>
        </authorList>
    </citation>
    <scope>NUCLEOTIDE SEQUENCE [LARGE SCALE GENOMIC DNA]</scope>
    <source>
        <strain evidence="1 2">DSM 3385</strain>
    </source>
</reference>
<keyword evidence="2" id="KW-1185">Reference proteome</keyword>
<name>A0A1W2B991_9BACT</name>
<dbReference type="STRING" id="1121400.SAMN02746065_107116"/>
<dbReference type="AlphaFoldDB" id="A0A1W2B991"/>
<evidence type="ECO:0000313" key="1">
    <source>
        <dbReference type="EMBL" id="SMC69272.1"/>
    </source>
</evidence>
<dbReference type="EMBL" id="FWXY01000007">
    <property type="protein sequence ID" value="SMC69272.1"/>
    <property type="molecule type" value="Genomic_DNA"/>
</dbReference>
<gene>
    <name evidence="1" type="ORF">SAMN02746065_107116</name>
</gene>
<organism evidence="1 2">
    <name type="scientific">Desulfocicer vacuolatum DSM 3385</name>
    <dbReference type="NCBI Taxonomy" id="1121400"/>
    <lineage>
        <taxon>Bacteria</taxon>
        <taxon>Pseudomonadati</taxon>
        <taxon>Thermodesulfobacteriota</taxon>
        <taxon>Desulfobacteria</taxon>
        <taxon>Desulfobacterales</taxon>
        <taxon>Desulfobacteraceae</taxon>
        <taxon>Desulfocicer</taxon>
    </lineage>
</organism>
<sequence>MPGRVGASIFEDDPSFDDIKGVQMQGIIEPVKKNKQGLGAAGAYLKRFAISHDKVDAMTFIKVQYRASFYRFVPHTLVYMDNGVSMGFKKELEI</sequence>
<dbReference type="Proteomes" id="UP000192418">
    <property type="component" value="Unassembled WGS sequence"/>
</dbReference>
<protein>
    <submittedName>
        <fullName evidence="1">Uncharacterized protein</fullName>
    </submittedName>
</protein>
<evidence type="ECO:0000313" key="2">
    <source>
        <dbReference type="Proteomes" id="UP000192418"/>
    </source>
</evidence>